<organism evidence="2 3">
    <name type="scientific">Puccinia coronata f. sp. avenae</name>
    <dbReference type="NCBI Taxonomy" id="200324"/>
    <lineage>
        <taxon>Eukaryota</taxon>
        <taxon>Fungi</taxon>
        <taxon>Dikarya</taxon>
        <taxon>Basidiomycota</taxon>
        <taxon>Pucciniomycotina</taxon>
        <taxon>Pucciniomycetes</taxon>
        <taxon>Pucciniales</taxon>
        <taxon>Pucciniaceae</taxon>
        <taxon>Puccinia</taxon>
    </lineage>
</organism>
<dbReference type="Proteomes" id="UP000235392">
    <property type="component" value="Unassembled WGS sequence"/>
</dbReference>
<dbReference type="EMBL" id="PGCI01000171">
    <property type="protein sequence ID" value="PLW35781.1"/>
    <property type="molecule type" value="Genomic_DNA"/>
</dbReference>
<accession>A0A2N5UDJ7</accession>
<evidence type="ECO:0000256" key="1">
    <source>
        <dbReference type="SAM" id="MobiDB-lite"/>
    </source>
</evidence>
<gene>
    <name evidence="2" type="ORF">PCASD_15685</name>
</gene>
<dbReference type="PANTHER" id="PTHR33324">
    <property type="entry name" value="EXPRESSED PROTEIN"/>
    <property type="match status" value="1"/>
</dbReference>
<name>A0A2N5UDJ7_9BASI</name>
<reference evidence="2 3" key="1">
    <citation type="submission" date="2017-11" db="EMBL/GenBank/DDBJ databases">
        <title>De novo assembly and phasing of dikaryotic genomes from two isolates of Puccinia coronata f. sp. avenae, the causal agent of oat crown rust.</title>
        <authorList>
            <person name="Miller M.E."/>
            <person name="Zhang Y."/>
            <person name="Omidvar V."/>
            <person name="Sperschneider J."/>
            <person name="Schwessinger B."/>
            <person name="Raley C."/>
            <person name="Palmer J.M."/>
            <person name="Garnica D."/>
            <person name="Upadhyaya N."/>
            <person name="Rathjen J."/>
            <person name="Taylor J.M."/>
            <person name="Park R.F."/>
            <person name="Dodds P.N."/>
            <person name="Hirsch C.D."/>
            <person name="Kianian S.F."/>
            <person name="Figueroa M."/>
        </authorList>
    </citation>
    <scope>NUCLEOTIDE SEQUENCE [LARGE SCALE GENOMIC DNA]</scope>
    <source>
        <strain evidence="2">12SD80</strain>
    </source>
</reference>
<dbReference type="PANTHER" id="PTHR33324:SF2">
    <property type="entry name" value="MYB_SANT-LIKE DNA-BINDING DOMAIN-CONTAINING PROTEIN"/>
    <property type="match status" value="1"/>
</dbReference>
<feature type="region of interest" description="Disordered" evidence="1">
    <location>
        <begin position="53"/>
        <end position="97"/>
    </location>
</feature>
<evidence type="ECO:0000313" key="2">
    <source>
        <dbReference type="EMBL" id="PLW35781.1"/>
    </source>
</evidence>
<dbReference type="AlphaFoldDB" id="A0A2N5UDJ7"/>
<proteinExistence type="predicted"/>
<evidence type="ECO:0000313" key="3">
    <source>
        <dbReference type="Proteomes" id="UP000235392"/>
    </source>
</evidence>
<feature type="compositionally biased region" description="Low complexity" evidence="1">
    <location>
        <begin position="53"/>
        <end position="63"/>
    </location>
</feature>
<protein>
    <submittedName>
        <fullName evidence="2">Uncharacterized protein</fullName>
    </submittedName>
</protein>
<sequence>MSNQQSPTTQQTSLPCLTPGSVLFGSSGSPLITVIPSQFILQISTAPSTGAAAAEATEDIAPTSTEGSTNDLAWGSRGRGQPCGQGRRRGQGNGNRGTRTCGCGSCGTGNRNNAPKKAHKLWTQTKNDNDKSELDLIVGWLMVEGNYQKWRSSEMSKRDVCKLVLIYLSQNGFEDQQRNWRGVEQQNGILSSQH</sequence>
<comment type="caution">
    <text evidence="2">The sequence shown here is derived from an EMBL/GenBank/DDBJ whole genome shotgun (WGS) entry which is preliminary data.</text>
</comment>